<evidence type="ECO:0000256" key="1">
    <source>
        <dbReference type="SAM" id="Phobius"/>
    </source>
</evidence>
<organism evidence="2 3">
    <name type="scientific">Hydra vulgaris</name>
    <name type="common">Hydra</name>
    <name type="synonym">Hydra attenuata</name>
    <dbReference type="NCBI Taxonomy" id="6087"/>
    <lineage>
        <taxon>Eukaryota</taxon>
        <taxon>Metazoa</taxon>
        <taxon>Cnidaria</taxon>
        <taxon>Hydrozoa</taxon>
        <taxon>Hydroidolina</taxon>
        <taxon>Anthoathecata</taxon>
        <taxon>Aplanulata</taxon>
        <taxon>Hydridae</taxon>
        <taxon>Hydra</taxon>
    </lineage>
</organism>
<name>A0ABM4C5F1_HYDVU</name>
<dbReference type="Proteomes" id="UP001652625">
    <property type="component" value="Chromosome 07"/>
</dbReference>
<dbReference type="RefSeq" id="XP_065656810.1">
    <property type="nucleotide sequence ID" value="XM_065800738.1"/>
</dbReference>
<proteinExistence type="predicted"/>
<evidence type="ECO:0000313" key="2">
    <source>
        <dbReference type="Proteomes" id="UP001652625"/>
    </source>
</evidence>
<keyword evidence="1" id="KW-0472">Membrane</keyword>
<accession>A0ABM4C5F1</accession>
<dbReference type="InterPro" id="IPR051223">
    <property type="entry name" value="Polycystin"/>
</dbReference>
<protein>
    <submittedName>
        <fullName evidence="3">Uncharacterized protein LOC136082217</fullName>
    </submittedName>
</protein>
<evidence type="ECO:0000313" key="3">
    <source>
        <dbReference type="RefSeq" id="XP_065656810.1"/>
    </source>
</evidence>
<feature type="transmembrane region" description="Helical" evidence="1">
    <location>
        <begin position="42"/>
        <end position="59"/>
    </location>
</feature>
<gene>
    <name evidence="3" type="primary">LOC136082217</name>
</gene>
<feature type="transmembrane region" description="Helical" evidence="1">
    <location>
        <begin position="12"/>
        <end position="36"/>
    </location>
</feature>
<keyword evidence="1" id="KW-0812">Transmembrane</keyword>
<dbReference type="GeneID" id="136082217"/>
<keyword evidence="2" id="KW-1185">Reference proteome</keyword>
<sequence length="183" mass="21741">MFLLKAILFRIIVHFLNFSFNYVYLFFAFNYVHFFFNIHDTLLIQPAKVFLFALLYAFASKVTVYEEKYVLYIQGKTLAHNESMLHSSMNEEITSNQINTSTVPPTKSSIKIMKAARLLQLKLYLTAWELLLYCLFSIVVFYLGYMSKEKSSYFQTRDVEELFNLKLRTTTNVYKNFQVLERM</sequence>
<reference evidence="3" key="1">
    <citation type="submission" date="2025-08" db="UniProtKB">
        <authorList>
            <consortium name="RefSeq"/>
        </authorList>
    </citation>
    <scope>IDENTIFICATION</scope>
</reference>
<keyword evidence="1" id="KW-1133">Transmembrane helix</keyword>
<dbReference type="PANTHER" id="PTHR10877">
    <property type="entry name" value="POLYCYSTIN FAMILY MEMBER"/>
    <property type="match status" value="1"/>
</dbReference>
<dbReference type="PANTHER" id="PTHR10877:SF150">
    <property type="entry name" value="REJ DOMAIN-CONTAINING PROTEIN"/>
    <property type="match status" value="1"/>
</dbReference>
<feature type="transmembrane region" description="Helical" evidence="1">
    <location>
        <begin position="123"/>
        <end position="145"/>
    </location>
</feature>